<feature type="region of interest" description="Disordered" evidence="1">
    <location>
        <begin position="153"/>
        <end position="174"/>
    </location>
</feature>
<name>A0A2A9NXQ4_9AGAR</name>
<evidence type="ECO:0000256" key="1">
    <source>
        <dbReference type="SAM" id="MobiDB-lite"/>
    </source>
</evidence>
<evidence type="ECO:0000313" key="2">
    <source>
        <dbReference type="EMBL" id="PFH52640.1"/>
    </source>
</evidence>
<dbReference type="PANTHER" id="PTHR15615">
    <property type="match status" value="1"/>
</dbReference>
<organism evidence="2 3">
    <name type="scientific">Amanita thiersii Skay4041</name>
    <dbReference type="NCBI Taxonomy" id="703135"/>
    <lineage>
        <taxon>Eukaryota</taxon>
        <taxon>Fungi</taxon>
        <taxon>Dikarya</taxon>
        <taxon>Basidiomycota</taxon>
        <taxon>Agaricomycotina</taxon>
        <taxon>Agaricomycetes</taxon>
        <taxon>Agaricomycetidae</taxon>
        <taxon>Agaricales</taxon>
        <taxon>Pluteineae</taxon>
        <taxon>Amanitaceae</taxon>
        <taxon>Amanita</taxon>
    </lineage>
</organism>
<feature type="region of interest" description="Disordered" evidence="1">
    <location>
        <begin position="1"/>
        <end position="30"/>
    </location>
</feature>
<dbReference type="OrthoDB" id="286814at2759"/>
<dbReference type="GO" id="GO:0019901">
    <property type="term" value="F:protein kinase binding"/>
    <property type="evidence" value="ECO:0007669"/>
    <property type="project" value="InterPro"/>
</dbReference>
<dbReference type="EMBL" id="KZ301978">
    <property type="protein sequence ID" value="PFH52640.1"/>
    <property type="molecule type" value="Genomic_DNA"/>
</dbReference>
<protein>
    <recommendedName>
        <fullName evidence="4">Cyclin N-terminal domain-containing protein</fullName>
    </recommendedName>
</protein>
<dbReference type="InterPro" id="IPR013922">
    <property type="entry name" value="Cyclin_PHO80-like"/>
</dbReference>
<sequence length="767" mass="85710">MPVPVPRISKPLAHPVIKKNKSGDYQPNPFQNLTLTLPLSPRGPPPSFGTREQWIESLPSWRRKKQRRIWEEDDTTQLKHPAAQDFHQGLAVAVNATVIKGERAQACIPPLYTPLESSQAISPNFPTAMAVSSLETDDEMNFDLPEWPYDAHSYHDDDNAASRHNPSWNDATAPNPSPASINTDISLHDIQPYERGAFSPVFEEESPGTGHEAASSPLEPVTPCGDFGDRAIARAQSSDGHCGISLAVTDPTTYDRMSDFQSVQGKALFEHPKQPVRVCVSETTSSAATTYKKLAEPLSEWIANYVWKVCTTGLSLPSAYVNPTSIPIARFLDSPPRSLAPSIHSILLSTLLQPSAVFLALWYITQLPVYCGAVDVGHEELRFRTALFGEPRTLASTDNAVLNLTPLEDSMPFRLVVLGCMLANKWLDDHTFSNKTWHSISNIPIHMLNQLEVLALDIFSYNLSIPSDKWKFWMDRVLTHHLSSIPPSHAQPISRPSSNPHLIIRKTIEDILKMSDPTRISTPPQPTFIGLEERVREKSEKESTVDDIDLDEDGPLREEYLPRRSSRFNSYNSHERNDSSGHSLRQSVPEKALPPPAKWSPAGDEPIFRDKNRTSGNYVPVQATEATIFPVYSSLYSQASDTNYQAQIWGASGGFVALKPTMNYGFDVSVRHQPLYNAYSYPAPVPVVHLRSHSLSYEQDNVQMRGHMRSYSQGGFDYGGDTHMTAAPDVASFKESQQWYPTNHYSYVPSTYGYHPGVMHQPSWIRT</sequence>
<dbReference type="GO" id="GO:0005634">
    <property type="term" value="C:nucleus"/>
    <property type="evidence" value="ECO:0007669"/>
    <property type="project" value="TreeGrafter"/>
</dbReference>
<evidence type="ECO:0000313" key="3">
    <source>
        <dbReference type="Proteomes" id="UP000242287"/>
    </source>
</evidence>
<accession>A0A2A9NXQ4</accession>
<dbReference type="Gene3D" id="1.10.472.10">
    <property type="entry name" value="Cyclin-like"/>
    <property type="match status" value="1"/>
</dbReference>
<dbReference type="Proteomes" id="UP000242287">
    <property type="component" value="Unassembled WGS sequence"/>
</dbReference>
<dbReference type="GO" id="GO:0000307">
    <property type="term" value="C:cyclin-dependent protein kinase holoenzyme complex"/>
    <property type="evidence" value="ECO:0007669"/>
    <property type="project" value="TreeGrafter"/>
</dbReference>
<gene>
    <name evidence="2" type="ORF">AMATHDRAFT_74109</name>
</gene>
<evidence type="ECO:0008006" key="4">
    <source>
        <dbReference type="Google" id="ProtNLM"/>
    </source>
</evidence>
<dbReference type="GO" id="GO:0016538">
    <property type="term" value="F:cyclin-dependent protein serine/threonine kinase regulator activity"/>
    <property type="evidence" value="ECO:0007669"/>
    <property type="project" value="TreeGrafter"/>
</dbReference>
<feature type="compositionally biased region" description="Polar residues" evidence="1">
    <location>
        <begin position="162"/>
        <end position="174"/>
    </location>
</feature>
<dbReference type="STRING" id="703135.A0A2A9NXQ4"/>
<reference evidence="2 3" key="1">
    <citation type="submission" date="2014-02" db="EMBL/GenBank/DDBJ databases">
        <title>Transposable element dynamics among asymbiotic and ectomycorrhizal Amanita fungi.</title>
        <authorList>
            <consortium name="DOE Joint Genome Institute"/>
            <person name="Hess J."/>
            <person name="Skrede I."/>
            <person name="Wolfe B."/>
            <person name="LaButti K."/>
            <person name="Ohm R.A."/>
            <person name="Grigoriev I.V."/>
            <person name="Pringle A."/>
        </authorList>
    </citation>
    <scope>NUCLEOTIDE SEQUENCE [LARGE SCALE GENOMIC DNA]</scope>
    <source>
        <strain evidence="2 3">SKay4041</strain>
    </source>
</reference>
<dbReference type="CDD" id="cd20557">
    <property type="entry name" value="CYCLIN_ScPCL1-like"/>
    <property type="match status" value="1"/>
</dbReference>
<dbReference type="AlphaFoldDB" id="A0A2A9NXQ4"/>
<keyword evidence="3" id="KW-1185">Reference proteome</keyword>
<feature type="region of interest" description="Disordered" evidence="1">
    <location>
        <begin position="516"/>
        <end position="615"/>
    </location>
</feature>
<proteinExistence type="predicted"/>
<feature type="compositionally biased region" description="Basic and acidic residues" evidence="1">
    <location>
        <begin position="531"/>
        <end position="544"/>
    </location>
</feature>
<dbReference type="PANTHER" id="PTHR15615:SF108">
    <property type="entry name" value="PROTEIN CNPPD1"/>
    <property type="match status" value="1"/>
</dbReference>